<protein>
    <submittedName>
        <fullName evidence="4">Lectin receptor kinase</fullName>
    </submittedName>
</protein>
<dbReference type="Proteomes" id="UP000236291">
    <property type="component" value="Unassembled WGS sequence"/>
</dbReference>
<comment type="caution">
    <text evidence="4">The sequence shown here is derived from an EMBL/GenBank/DDBJ whole genome shotgun (WGS) entry which is preliminary data.</text>
</comment>
<dbReference type="InterPro" id="IPR011009">
    <property type="entry name" value="Kinase-like_dom_sf"/>
</dbReference>
<accession>A0A2K3KWU6</accession>
<evidence type="ECO:0000256" key="2">
    <source>
        <dbReference type="ARBA" id="ARBA00022840"/>
    </source>
</evidence>
<gene>
    <name evidence="4" type="ORF">L195_g057712</name>
</gene>
<dbReference type="EMBL" id="ASHM01115806">
    <property type="protein sequence ID" value="PNX70756.1"/>
    <property type="molecule type" value="Genomic_DNA"/>
</dbReference>
<dbReference type="InterPro" id="IPR017441">
    <property type="entry name" value="Protein_kinase_ATP_BS"/>
</dbReference>
<dbReference type="GO" id="GO:0005524">
    <property type="term" value="F:ATP binding"/>
    <property type="evidence" value="ECO:0007669"/>
    <property type="project" value="UniProtKB-UniRule"/>
</dbReference>
<keyword evidence="2 3" id="KW-0067">ATP-binding</keyword>
<dbReference type="GO" id="GO:0016301">
    <property type="term" value="F:kinase activity"/>
    <property type="evidence" value="ECO:0007669"/>
    <property type="project" value="UniProtKB-KW"/>
</dbReference>
<keyword evidence="4" id="KW-0808">Transferase</keyword>
<reference evidence="4 5" key="2">
    <citation type="journal article" date="2017" name="Front. Plant Sci.">
        <title>Gene Classification and Mining of Molecular Markers Useful in Red Clover (Trifolium pratense) Breeding.</title>
        <authorList>
            <person name="Istvanek J."/>
            <person name="Dluhosova J."/>
            <person name="Dluhos P."/>
            <person name="Patkova L."/>
            <person name="Nedelnik J."/>
            <person name="Repkova J."/>
        </authorList>
    </citation>
    <scope>NUCLEOTIDE SEQUENCE [LARGE SCALE GENOMIC DNA]</scope>
    <source>
        <strain evidence="5">cv. Tatra</strain>
        <tissue evidence="4">Young leaves</tissue>
    </source>
</reference>
<dbReference type="PANTHER" id="PTHR27007">
    <property type="match status" value="1"/>
</dbReference>
<feature type="binding site" evidence="3">
    <location>
        <position position="68"/>
    </location>
    <ligand>
        <name>ATP</name>
        <dbReference type="ChEBI" id="CHEBI:30616"/>
    </ligand>
</feature>
<evidence type="ECO:0000256" key="3">
    <source>
        <dbReference type="PROSITE-ProRule" id="PRU10141"/>
    </source>
</evidence>
<name>A0A2K3KWU6_TRIPR</name>
<dbReference type="Gene3D" id="3.30.200.20">
    <property type="entry name" value="Phosphorylase Kinase, domain 1"/>
    <property type="match status" value="1"/>
</dbReference>
<proteinExistence type="predicted"/>
<reference evidence="4 5" key="1">
    <citation type="journal article" date="2014" name="Am. J. Bot.">
        <title>Genome assembly and annotation for red clover (Trifolium pratense; Fabaceae).</title>
        <authorList>
            <person name="Istvanek J."/>
            <person name="Jaros M."/>
            <person name="Krenek A."/>
            <person name="Repkova J."/>
        </authorList>
    </citation>
    <scope>NUCLEOTIDE SEQUENCE [LARGE SCALE GENOMIC DNA]</scope>
    <source>
        <strain evidence="5">cv. Tatra</strain>
        <tissue evidence="4">Young leaves</tissue>
    </source>
</reference>
<keyword evidence="1 3" id="KW-0547">Nucleotide-binding</keyword>
<dbReference type="SUPFAM" id="SSF56112">
    <property type="entry name" value="Protein kinase-like (PK-like)"/>
    <property type="match status" value="1"/>
</dbReference>
<evidence type="ECO:0000313" key="4">
    <source>
        <dbReference type="EMBL" id="PNX70756.1"/>
    </source>
</evidence>
<keyword evidence="4" id="KW-0418">Kinase</keyword>
<dbReference type="InterPro" id="IPR050528">
    <property type="entry name" value="L-type_Lectin-RKs"/>
</dbReference>
<evidence type="ECO:0000256" key="1">
    <source>
        <dbReference type="ARBA" id="ARBA00022741"/>
    </source>
</evidence>
<dbReference type="AlphaFoldDB" id="A0A2K3KWU6"/>
<organism evidence="4 5">
    <name type="scientific">Trifolium pratense</name>
    <name type="common">Red clover</name>
    <dbReference type="NCBI Taxonomy" id="57577"/>
    <lineage>
        <taxon>Eukaryota</taxon>
        <taxon>Viridiplantae</taxon>
        <taxon>Streptophyta</taxon>
        <taxon>Embryophyta</taxon>
        <taxon>Tracheophyta</taxon>
        <taxon>Spermatophyta</taxon>
        <taxon>Magnoliopsida</taxon>
        <taxon>eudicotyledons</taxon>
        <taxon>Gunneridae</taxon>
        <taxon>Pentapetalae</taxon>
        <taxon>rosids</taxon>
        <taxon>fabids</taxon>
        <taxon>Fabales</taxon>
        <taxon>Fabaceae</taxon>
        <taxon>Papilionoideae</taxon>
        <taxon>50 kb inversion clade</taxon>
        <taxon>NPAAA clade</taxon>
        <taxon>Hologalegina</taxon>
        <taxon>IRL clade</taxon>
        <taxon>Trifolieae</taxon>
        <taxon>Trifolium</taxon>
    </lineage>
</organism>
<feature type="non-terminal residue" evidence="4">
    <location>
        <position position="76"/>
    </location>
</feature>
<evidence type="ECO:0000313" key="5">
    <source>
        <dbReference type="Proteomes" id="UP000236291"/>
    </source>
</evidence>
<dbReference type="PROSITE" id="PS00107">
    <property type="entry name" value="PROTEIN_KINASE_ATP"/>
    <property type="match status" value="1"/>
</dbReference>
<keyword evidence="4" id="KW-0675">Receptor</keyword>
<dbReference type="STRING" id="57577.A0A2K3KWU6"/>
<sequence length="76" mass="8260">MDNNRDVDGSIDEAEFERGTGPKKFTYKVLSNATNGFDEKGKLGEGGFGGVYKGIIGKTNKKFEVAVKRVSKGSRQ</sequence>